<evidence type="ECO:0000313" key="1">
    <source>
        <dbReference type="EMBL" id="PRI10287.1"/>
    </source>
</evidence>
<dbReference type="Pfam" id="PF12006">
    <property type="entry name" value="DUF3500"/>
    <property type="match status" value="1"/>
</dbReference>
<dbReference type="Proteomes" id="UP000238650">
    <property type="component" value="Unassembled WGS sequence"/>
</dbReference>
<comment type="caution">
    <text evidence="1">The sequence shown here is derived from an EMBL/GenBank/DDBJ whole genome shotgun (WGS) entry which is preliminary data.</text>
</comment>
<reference evidence="1 2" key="1">
    <citation type="journal article" date="2017" name="New Microbes New Infect">
        <title>Genome sequence of 'Leucobacter massiliensis' sp. nov. isolated from human pharynx after travel to the 2014 Hajj.</title>
        <authorList>
            <person name="Leangapichart T."/>
            <person name="Gautret P."/>
            <person name="Nguyen T.T."/>
            <person name="Armstrong N."/>
            <person name="Rolain J.M."/>
        </authorList>
    </citation>
    <scope>NUCLEOTIDE SEQUENCE [LARGE SCALE GENOMIC DNA]</scope>
    <source>
        <strain evidence="1 2">122RC15</strain>
    </source>
</reference>
<dbReference type="EMBL" id="MWZD01000022">
    <property type="protein sequence ID" value="PRI10287.1"/>
    <property type="molecule type" value="Genomic_DNA"/>
</dbReference>
<dbReference type="PANTHER" id="PTHR37489">
    <property type="entry name" value="DUF3500 DOMAIN-CONTAINING PROTEIN"/>
    <property type="match status" value="1"/>
</dbReference>
<protein>
    <recommendedName>
        <fullName evidence="3">DUF3500 domain-containing protein</fullName>
    </recommendedName>
</protein>
<evidence type="ECO:0008006" key="3">
    <source>
        <dbReference type="Google" id="ProtNLM"/>
    </source>
</evidence>
<dbReference type="InterPro" id="IPR021889">
    <property type="entry name" value="DUF3500"/>
</dbReference>
<gene>
    <name evidence="1" type="ORF">B4915_12905</name>
</gene>
<evidence type="ECO:0000313" key="2">
    <source>
        <dbReference type="Proteomes" id="UP000238650"/>
    </source>
</evidence>
<dbReference type="OrthoDB" id="581140at2"/>
<dbReference type="AlphaFoldDB" id="A0A2S9QL22"/>
<proteinExistence type="predicted"/>
<keyword evidence="2" id="KW-1185">Reference proteome</keyword>
<dbReference type="PANTHER" id="PTHR37489:SF1">
    <property type="entry name" value="DUF3500 DOMAIN-CONTAINING PROTEIN"/>
    <property type="match status" value="1"/>
</dbReference>
<name>A0A2S9QL22_9MICO</name>
<sequence length="371" mass="40165">MAEEASALLSALTAQQRARICAPANDRVGRHWYFTPAERDGVALADLSPRAQQNALRLLRSGLSEAGFALATYILGLENLLACEEGWMEQYPGRPGHGRSRDPQLYFVKIFGDPADETWGWQFAGHHLVAHAFVEDGRVASLTPHFIGVNPAAAPSIGRNQFRPLAGEEQIAIELVAGLNGAQRQRAVFSSVAPSDILQQNRPLVDDAALPSAPADIYPADVPREEVVGFLAGLGIDAEAADAAPDGPEIAAYAATDAGARGVRVAELDPAGRELASELLAHYVERFPEDVRHAVFGWEPGEPLPADLRFAWAGSPQQGSGRYYCLDSANLTIEFDNTQNRANHIHSALRSRRSDFASDILRAHYLAEHPN</sequence>
<accession>A0A2S9QL22</accession>
<organism evidence="1 2">
    <name type="scientific">Leucobacter massiliensis</name>
    <dbReference type="NCBI Taxonomy" id="1686285"/>
    <lineage>
        <taxon>Bacteria</taxon>
        <taxon>Bacillati</taxon>
        <taxon>Actinomycetota</taxon>
        <taxon>Actinomycetes</taxon>
        <taxon>Micrococcales</taxon>
        <taxon>Microbacteriaceae</taxon>
        <taxon>Leucobacter</taxon>
    </lineage>
</organism>